<dbReference type="Proteomes" id="UP000620224">
    <property type="component" value="Unassembled WGS sequence"/>
</dbReference>
<comment type="caution">
    <text evidence="1">The sequence shown here is derived from an EMBL/GenBank/DDBJ whole genome shotgun (WGS) entry which is preliminary data.</text>
</comment>
<name>A0A918IT39_9ACTN</name>
<reference evidence="1" key="1">
    <citation type="journal article" date="2014" name="Int. J. Syst. Evol. Microbiol.">
        <title>Complete genome sequence of Corynebacterium casei LMG S-19264T (=DSM 44701T), isolated from a smear-ripened cheese.</title>
        <authorList>
            <consortium name="US DOE Joint Genome Institute (JGI-PGF)"/>
            <person name="Walter F."/>
            <person name="Albersmeier A."/>
            <person name="Kalinowski J."/>
            <person name="Ruckert C."/>
        </authorList>
    </citation>
    <scope>NUCLEOTIDE SEQUENCE</scope>
    <source>
        <strain evidence="1">JCM 4490</strain>
    </source>
</reference>
<accession>A0A918IT39</accession>
<sequence>MNEYRTLIAEGTPGAGGYTVPSNVSAQYIDALKAQSTFFRALPAGNVLSFDTDALSIPQLVESDGEDYTGRHGRVIPSDGQAEVHPSRVCVWLRLEGEERGLEWLAEIEDLEPPRGATAEPVEGP</sequence>
<evidence type="ECO:0000313" key="2">
    <source>
        <dbReference type="Proteomes" id="UP000620224"/>
    </source>
</evidence>
<organism evidence="1 2">
    <name type="scientific">Streptomyces lucensis JCM 4490</name>
    <dbReference type="NCBI Taxonomy" id="1306176"/>
    <lineage>
        <taxon>Bacteria</taxon>
        <taxon>Bacillati</taxon>
        <taxon>Actinomycetota</taxon>
        <taxon>Actinomycetes</taxon>
        <taxon>Kitasatosporales</taxon>
        <taxon>Streptomycetaceae</taxon>
        <taxon>Streptomyces</taxon>
    </lineage>
</organism>
<evidence type="ECO:0000313" key="1">
    <source>
        <dbReference type="EMBL" id="GGW30757.1"/>
    </source>
</evidence>
<dbReference type="RefSeq" id="WP_190012834.1">
    <property type="nucleotide sequence ID" value="NZ_BMUE01000001.1"/>
</dbReference>
<dbReference type="EMBL" id="BMUE01000001">
    <property type="protein sequence ID" value="GGW30757.1"/>
    <property type="molecule type" value="Genomic_DNA"/>
</dbReference>
<proteinExistence type="predicted"/>
<protein>
    <submittedName>
        <fullName evidence="1">Uncharacterized protein</fullName>
    </submittedName>
</protein>
<reference evidence="1" key="2">
    <citation type="submission" date="2020-09" db="EMBL/GenBank/DDBJ databases">
        <authorList>
            <person name="Sun Q."/>
            <person name="Ohkuma M."/>
        </authorList>
    </citation>
    <scope>NUCLEOTIDE SEQUENCE</scope>
    <source>
        <strain evidence="1">JCM 4490</strain>
    </source>
</reference>
<gene>
    <name evidence="1" type="ORF">GCM10010503_02960</name>
</gene>
<keyword evidence="2" id="KW-1185">Reference proteome</keyword>
<dbReference type="AlphaFoldDB" id="A0A918IT39"/>